<dbReference type="EMBL" id="BMRG01000001">
    <property type="protein sequence ID" value="GGP34050.1"/>
    <property type="molecule type" value="Genomic_DNA"/>
</dbReference>
<dbReference type="InterPro" id="IPR050109">
    <property type="entry name" value="HTH-type_TetR-like_transc_reg"/>
</dbReference>
<reference evidence="4" key="2">
    <citation type="submission" date="2020-09" db="EMBL/GenBank/DDBJ databases">
        <authorList>
            <person name="Sun Q."/>
            <person name="Ohkuma M."/>
        </authorList>
    </citation>
    <scope>NUCLEOTIDE SEQUENCE</scope>
    <source>
        <strain evidence="4">JCM 3313</strain>
    </source>
</reference>
<dbReference type="Gene3D" id="1.10.357.10">
    <property type="entry name" value="Tetracycline Repressor, domain 2"/>
    <property type="match status" value="1"/>
</dbReference>
<dbReference type="InterPro" id="IPR036271">
    <property type="entry name" value="Tet_transcr_reg_TetR-rel_C_sf"/>
</dbReference>
<name>A0A918AHP1_9PSEU</name>
<dbReference type="SUPFAM" id="SSF48498">
    <property type="entry name" value="Tetracyclin repressor-like, C-terminal domain"/>
    <property type="match status" value="1"/>
</dbReference>
<dbReference type="RefSeq" id="WP_189220991.1">
    <property type="nucleotide sequence ID" value="NZ_BMRG01000001.1"/>
</dbReference>
<dbReference type="GO" id="GO:0003700">
    <property type="term" value="F:DNA-binding transcription factor activity"/>
    <property type="evidence" value="ECO:0007669"/>
    <property type="project" value="TreeGrafter"/>
</dbReference>
<dbReference type="PANTHER" id="PTHR30055:SF200">
    <property type="entry name" value="HTH-TYPE TRANSCRIPTIONAL REPRESSOR BDCR"/>
    <property type="match status" value="1"/>
</dbReference>
<comment type="caution">
    <text evidence="4">The sequence shown here is derived from an EMBL/GenBank/DDBJ whole genome shotgun (WGS) entry which is preliminary data.</text>
</comment>
<dbReference type="PRINTS" id="PR00455">
    <property type="entry name" value="HTHTETR"/>
</dbReference>
<dbReference type="InterPro" id="IPR001647">
    <property type="entry name" value="HTH_TetR"/>
</dbReference>
<evidence type="ECO:0000259" key="3">
    <source>
        <dbReference type="PROSITE" id="PS50977"/>
    </source>
</evidence>
<dbReference type="PROSITE" id="PS50977">
    <property type="entry name" value="HTH_TETR_2"/>
    <property type="match status" value="1"/>
</dbReference>
<dbReference type="Proteomes" id="UP000639606">
    <property type="component" value="Unassembled WGS sequence"/>
</dbReference>
<accession>A0A918AHP1</accession>
<evidence type="ECO:0000313" key="4">
    <source>
        <dbReference type="EMBL" id="GGP34050.1"/>
    </source>
</evidence>
<dbReference type="AlphaFoldDB" id="A0A918AHP1"/>
<dbReference type="InterPro" id="IPR009057">
    <property type="entry name" value="Homeodomain-like_sf"/>
</dbReference>
<evidence type="ECO:0000313" key="5">
    <source>
        <dbReference type="Proteomes" id="UP000639606"/>
    </source>
</evidence>
<keyword evidence="5" id="KW-1185">Reference proteome</keyword>
<proteinExistence type="predicted"/>
<organism evidence="4 5">
    <name type="scientific">Saccharothrix coeruleofusca</name>
    <dbReference type="NCBI Taxonomy" id="33919"/>
    <lineage>
        <taxon>Bacteria</taxon>
        <taxon>Bacillati</taxon>
        <taxon>Actinomycetota</taxon>
        <taxon>Actinomycetes</taxon>
        <taxon>Pseudonocardiales</taxon>
        <taxon>Pseudonocardiaceae</taxon>
        <taxon>Saccharothrix</taxon>
    </lineage>
</organism>
<keyword evidence="1 2" id="KW-0238">DNA-binding</keyword>
<evidence type="ECO:0000256" key="1">
    <source>
        <dbReference type="ARBA" id="ARBA00023125"/>
    </source>
</evidence>
<sequence length="210" mass="22167">MLGGVTNAQGQVSQARSRLLTAATRIFYAEGIHSVGVDRIVAEAKVTRATLYRHFPGKDDLIVCYLREADAAIRRQVDDAVSGGLSAPDAVRAVGRSIAEGIRSPGFRGCAFLNAAAEYPAPEHPVHQAVLAHRQWFSRTVTELLARAGAAPAEPAARHFVMLRDGAMAAGCLSDPEPICETLLEGVEGLLRALGADGGKSPEERSTGPS</sequence>
<dbReference type="GO" id="GO:0000976">
    <property type="term" value="F:transcription cis-regulatory region binding"/>
    <property type="evidence" value="ECO:0007669"/>
    <property type="project" value="TreeGrafter"/>
</dbReference>
<feature type="DNA-binding region" description="H-T-H motif" evidence="2">
    <location>
        <begin position="36"/>
        <end position="55"/>
    </location>
</feature>
<evidence type="ECO:0000256" key="2">
    <source>
        <dbReference type="PROSITE-ProRule" id="PRU00335"/>
    </source>
</evidence>
<gene>
    <name evidence="4" type="ORF">GCM10010185_00590</name>
</gene>
<dbReference type="SUPFAM" id="SSF46689">
    <property type="entry name" value="Homeodomain-like"/>
    <property type="match status" value="1"/>
</dbReference>
<dbReference type="Pfam" id="PF00440">
    <property type="entry name" value="TetR_N"/>
    <property type="match status" value="1"/>
</dbReference>
<feature type="domain" description="HTH tetR-type" evidence="3">
    <location>
        <begin position="13"/>
        <end position="73"/>
    </location>
</feature>
<reference evidence="4" key="1">
    <citation type="journal article" date="2014" name="Int. J. Syst. Evol. Microbiol.">
        <title>Complete genome sequence of Corynebacterium casei LMG S-19264T (=DSM 44701T), isolated from a smear-ripened cheese.</title>
        <authorList>
            <consortium name="US DOE Joint Genome Institute (JGI-PGF)"/>
            <person name="Walter F."/>
            <person name="Albersmeier A."/>
            <person name="Kalinowski J."/>
            <person name="Ruckert C."/>
        </authorList>
    </citation>
    <scope>NUCLEOTIDE SEQUENCE</scope>
    <source>
        <strain evidence="4">JCM 3313</strain>
    </source>
</reference>
<protein>
    <submittedName>
        <fullName evidence="4">TetR family transcriptional regulator</fullName>
    </submittedName>
</protein>
<dbReference type="PANTHER" id="PTHR30055">
    <property type="entry name" value="HTH-TYPE TRANSCRIPTIONAL REGULATOR RUTR"/>
    <property type="match status" value="1"/>
</dbReference>